<gene>
    <name evidence="2" type="ORF">BJL86_1881</name>
</gene>
<evidence type="ECO:0000313" key="2">
    <source>
        <dbReference type="EMBL" id="ANI92652.1"/>
    </source>
</evidence>
<dbReference type="Pfam" id="PF03551">
    <property type="entry name" value="PadR"/>
    <property type="match status" value="1"/>
</dbReference>
<name>A0A173LPL4_9ACTN</name>
<dbReference type="AlphaFoldDB" id="A0A173LPL4"/>
<dbReference type="OrthoDB" id="122286at2"/>
<feature type="domain" description="Transcription regulator PadR N-terminal" evidence="1">
    <location>
        <begin position="30"/>
        <end position="99"/>
    </location>
</feature>
<proteinExistence type="predicted"/>
<dbReference type="Gene3D" id="1.10.10.10">
    <property type="entry name" value="Winged helix-like DNA-binding domain superfamily/Winged helix DNA-binding domain"/>
    <property type="match status" value="1"/>
</dbReference>
<dbReference type="KEGG" id="dtm:BJL86_1881"/>
<dbReference type="PANTHER" id="PTHR33169">
    <property type="entry name" value="PADR-FAMILY TRANSCRIPTIONAL REGULATOR"/>
    <property type="match status" value="1"/>
</dbReference>
<dbReference type="InterPro" id="IPR036388">
    <property type="entry name" value="WH-like_DNA-bd_sf"/>
</dbReference>
<protein>
    <submittedName>
        <fullName evidence="2">Putative DNA-binding protein YwzG</fullName>
    </submittedName>
</protein>
<evidence type="ECO:0000313" key="3">
    <source>
        <dbReference type="Proteomes" id="UP000186104"/>
    </source>
</evidence>
<dbReference type="Proteomes" id="UP000186104">
    <property type="component" value="Chromosome"/>
</dbReference>
<dbReference type="SUPFAM" id="SSF46785">
    <property type="entry name" value="Winged helix' DNA-binding domain"/>
    <property type="match status" value="1"/>
</dbReference>
<dbReference type="InterPro" id="IPR005149">
    <property type="entry name" value="Tscrpt_reg_PadR_N"/>
</dbReference>
<reference evidence="2 3" key="1">
    <citation type="submission" date="2016-06" db="EMBL/GenBank/DDBJ databases">
        <title>Complete genome sequence of a saline-alkali tolerant type strain Dietzia timorensis ID05-A0528T.</title>
        <authorList>
            <person name="Wu X."/>
        </authorList>
    </citation>
    <scope>NUCLEOTIDE SEQUENCE [LARGE SCALE GENOMIC DNA]</scope>
    <source>
        <strain evidence="2 3">ID05-A0528</strain>
    </source>
</reference>
<organism evidence="2 3">
    <name type="scientific">Dietzia timorensis</name>
    <dbReference type="NCBI Taxonomy" id="499555"/>
    <lineage>
        <taxon>Bacteria</taxon>
        <taxon>Bacillati</taxon>
        <taxon>Actinomycetota</taxon>
        <taxon>Actinomycetes</taxon>
        <taxon>Mycobacteriales</taxon>
        <taxon>Dietziaceae</taxon>
        <taxon>Dietzia</taxon>
    </lineage>
</organism>
<dbReference type="EMBL" id="CP015961">
    <property type="protein sequence ID" value="ANI92652.1"/>
    <property type="molecule type" value="Genomic_DNA"/>
</dbReference>
<sequence length="116" mass="13442">MYDTDMESNDDASTEFEHHDLLSGLVRMHVLHHAAQEEIYGAWMIEELAGHGYRLSPGTLYPMLRRMVADGYLTVRSERDGRTVRKYYSATDRGREGLAQARERVQIFTREEPEHG</sequence>
<accession>A0A173LPL4</accession>
<dbReference type="PANTHER" id="PTHR33169:SF14">
    <property type="entry name" value="TRANSCRIPTIONAL REGULATOR RV3488"/>
    <property type="match status" value="1"/>
</dbReference>
<dbReference type="InterPro" id="IPR036390">
    <property type="entry name" value="WH_DNA-bd_sf"/>
</dbReference>
<dbReference type="InterPro" id="IPR052509">
    <property type="entry name" value="Metal_resp_DNA-bind_regulator"/>
</dbReference>
<keyword evidence="2" id="KW-0238">DNA-binding</keyword>
<evidence type="ECO:0000259" key="1">
    <source>
        <dbReference type="Pfam" id="PF03551"/>
    </source>
</evidence>
<keyword evidence="3" id="KW-1185">Reference proteome</keyword>
<dbReference type="STRING" id="499555.BJL86_1881"/>
<dbReference type="GO" id="GO:0003677">
    <property type="term" value="F:DNA binding"/>
    <property type="evidence" value="ECO:0007669"/>
    <property type="project" value="UniProtKB-KW"/>
</dbReference>